<dbReference type="Proteomes" id="UP000823486">
    <property type="component" value="Unassembled WGS sequence"/>
</dbReference>
<accession>A0ABS2QGK8</accession>
<evidence type="ECO:0000313" key="3">
    <source>
        <dbReference type="EMBL" id="MBM7692160.1"/>
    </source>
</evidence>
<dbReference type="InterPro" id="IPR036069">
    <property type="entry name" value="DUF34/NIF3_sf"/>
</dbReference>
<evidence type="ECO:0000256" key="2">
    <source>
        <dbReference type="ARBA" id="ARBA00022112"/>
    </source>
</evidence>
<evidence type="ECO:0000313" key="4">
    <source>
        <dbReference type="Proteomes" id="UP000823486"/>
    </source>
</evidence>
<organism evidence="3 4">
    <name type="scientific">Peribacillus deserti</name>
    <dbReference type="NCBI Taxonomy" id="673318"/>
    <lineage>
        <taxon>Bacteria</taxon>
        <taxon>Bacillati</taxon>
        <taxon>Bacillota</taxon>
        <taxon>Bacilli</taxon>
        <taxon>Bacillales</taxon>
        <taxon>Bacillaceae</taxon>
        <taxon>Peribacillus</taxon>
    </lineage>
</organism>
<reference evidence="3 4" key="1">
    <citation type="submission" date="2021-01" db="EMBL/GenBank/DDBJ databases">
        <title>Genomic Encyclopedia of Type Strains, Phase IV (KMG-IV): sequencing the most valuable type-strain genomes for metagenomic binning, comparative biology and taxonomic classification.</title>
        <authorList>
            <person name="Goeker M."/>
        </authorList>
    </citation>
    <scope>NUCLEOTIDE SEQUENCE [LARGE SCALE GENOMIC DNA]</scope>
    <source>
        <strain evidence="3 4">DSM 105482</strain>
    </source>
</reference>
<dbReference type="SUPFAM" id="SSF102705">
    <property type="entry name" value="NIF3 (NGG1p interacting factor 3)-like"/>
    <property type="match status" value="1"/>
</dbReference>
<name>A0ABS2QGK8_9BACI</name>
<dbReference type="InterPro" id="IPR002678">
    <property type="entry name" value="DUF34/NIF3"/>
</dbReference>
<protein>
    <recommendedName>
        <fullName evidence="2">GTP cyclohydrolase 1 type 2 homolog</fullName>
    </recommendedName>
</protein>
<dbReference type="EMBL" id="JAFBFI010000005">
    <property type="protein sequence ID" value="MBM7692160.1"/>
    <property type="molecule type" value="Genomic_DNA"/>
</dbReference>
<dbReference type="Gene3D" id="3.40.1390.30">
    <property type="entry name" value="NIF3 (NGG1p interacting factor 3)-like"/>
    <property type="match status" value="1"/>
</dbReference>
<dbReference type="Pfam" id="PF01784">
    <property type="entry name" value="DUF34_NIF3"/>
    <property type="match status" value="1"/>
</dbReference>
<proteinExistence type="inferred from homology"/>
<comment type="caution">
    <text evidence="3">The sequence shown here is derived from an EMBL/GenBank/DDBJ whole genome shotgun (WGS) entry which is preliminary data.</text>
</comment>
<comment type="similarity">
    <text evidence="1">Belongs to the GTP cyclohydrolase I type 2/NIF3 family.</text>
</comment>
<keyword evidence="4" id="KW-1185">Reference proteome</keyword>
<sequence length="74" mass="8504">MKLIGIDSIRQYSVYQNGEIPGIGEFNHPISFETFVQRMRNILEESARAWRHNEKEFKRIGVLTGAGHSSDLLN</sequence>
<evidence type="ECO:0000256" key="1">
    <source>
        <dbReference type="ARBA" id="ARBA00006964"/>
    </source>
</evidence>
<gene>
    <name evidence="3" type="ORF">JOC77_001587</name>
</gene>